<gene>
    <name evidence="11" type="ORF">HNY73_006682</name>
</gene>
<comment type="subunit">
    <text evidence="9">Component of the dolichol-phosphate mannose (DPM) synthase complex composed of DPM1, DPM2 and DPM3; in the complex interacts directly with DPM3. Component of the glycosylphosphatidylinositol-N-acetylglucosaminyltransferase (GPI-GnT) complex composed at least by PIGA, PIGC, PIGH, PIGP, PIGQ, PIGY and DPM2. Interacts with PIGA, PIGC and PIGQ.</text>
</comment>
<dbReference type="GO" id="GO:0180047">
    <property type="term" value="P:dolichol phosphate mannose biosynthetic process"/>
    <property type="evidence" value="ECO:0007669"/>
    <property type="project" value="InterPro"/>
</dbReference>
<feature type="transmembrane region" description="Helical" evidence="10">
    <location>
        <begin position="7"/>
        <end position="26"/>
    </location>
</feature>
<reference evidence="11" key="1">
    <citation type="journal article" date="2020" name="bioRxiv">
        <title>Chromosome-level reference genome of the European wasp spider Argiope bruennichi: a resource for studies on range expansion and evolutionary adaptation.</title>
        <authorList>
            <person name="Sheffer M.M."/>
            <person name="Hoppe A."/>
            <person name="Krehenwinkel H."/>
            <person name="Uhl G."/>
            <person name="Kuss A.W."/>
            <person name="Jensen L."/>
            <person name="Jensen C."/>
            <person name="Gillespie R.G."/>
            <person name="Hoff K.J."/>
            <person name="Prost S."/>
        </authorList>
    </citation>
    <scope>NUCLEOTIDE SEQUENCE</scope>
</reference>
<proteinExistence type="inferred from homology"/>
<dbReference type="Proteomes" id="UP000807504">
    <property type="component" value="Unassembled WGS sequence"/>
</dbReference>
<keyword evidence="4 10" id="KW-0812">Transmembrane</keyword>
<evidence type="ECO:0000256" key="3">
    <source>
        <dbReference type="ARBA" id="ARBA00018157"/>
    </source>
</evidence>
<accession>A0A8T0FE45</accession>
<evidence type="ECO:0000256" key="8">
    <source>
        <dbReference type="ARBA" id="ARBA00045174"/>
    </source>
</evidence>
<evidence type="ECO:0000256" key="1">
    <source>
        <dbReference type="ARBA" id="ARBA00004477"/>
    </source>
</evidence>
<dbReference type="PANTHER" id="PTHR15039">
    <property type="entry name" value="DOLICHOL PHOSPHATE-MANNOSE BIOSYNTHESIS REGULATORY PROTEIN"/>
    <property type="match status" value="1"/>
</dbReference>
<comment type="function">
    <text evidence="8">Regulates the biosynthesis of dolichol phosphate-mannose. Regulatory subunit of the dolichol-phosphate mannose (DPM) synthase complex; essential for the ER localization and stable expression of DPM1. Part of the glycosylphosphatidylinositol-N-acetylglucosaminyltransferase (GPI-GnT) complex that catalyzes the transfer of N-acetylglucosamine from UDP-N-acetylglucosamine to phosphatidylinositol and participates in the first step of GPI biosynthesis. May act by regulating the GPI-GNT complex.</text>
</comment>
<evidence type="ECO:0000256" key="7">
    <source>
        <dbReference type="ARBA" id="ARBA00023136"/>
    </source>
</evidence>
<feature type="transmembrane region" description="Helical" evidence="10">
    <location>
        <begin position="46"/>
        <end position="70"/>
    </location>
</feature>
<comment type="pathway">
    <text evidence="10">Protein modification; protein glycosylation.</text>
</comment>
<keyword evidence="12" id="KW-1185">Reference proteome</keyword>
<keyword evidence="7 10" id="KW-0472">Membrane</keyword>
<dbReference type="AlphaFoldDB" id="A0A8T0FE45"/>
<comment type="subcellular location">
    <subcellularLocation>
        <location evidence="1 10">Endoplasmic reticulum membrane</location>
        <topology evidence="1 10">Multi-pass membrane protein</topology>
    </subcellularLocation>
</comment>
<evidence type="ECO:0000256" key="4">
    <source>
        <dbReference type="ARBA" id="ARBA00022692"/>
    </source>
</evidence>
<dbReference type="GO" id="GO:0005789">
    <property type="term" value="C:endoplasmic reticulum membrane"/>
    <property type="evidence" value="ECO:0007669"/>
    <property type="project" value="UniProtKB-SubCell"/>
</dbReference>
<comment type="caution">
    <text evidence="11">The sequence shown here is derived from an EMBL/GenBank/DDBJ whole genome shotgun (WGS) entry which is preliminary data.</text>
</comment>
<dbReference type="PANTHER" id="PTHR15039:SF11">
    <property type="entry name" value="DOLICHOL PHOSPHATE-MANNOSE BIOSYNTHESIS REGULATORY PROTEIN"/>
    <property type="match status" value="1"/>
</dbReference>
<protein>
    <recommendedName>
        <fullName evidence="3 10">Dolichol phosphate-mannose biosynthesis regulatory protein</fullName>
    </recommendedName>
</protein>
<reference evidence="11" key="2">
    <citation type="submission" date="2020-06" db="EMBL/GenBank/DDBJ databases">
        <authorList>
            <person name="Sheffer M."/>
        </authorList>
    </citation>
    <scope>NUCLEOTIDE SEQUENCE</scope>
</reference>
<evidence type="ECO:0000313" key="11">
    <source>
        <dbReference type="EMBL" id="KAF8788665.1"/>
    </source>
</evidence>
<dbReference type="GO" id="GO:0030234">
    <property type="term" value="F:enzyme regulator activity"/>
    <property type="evidence" value="ECO:0007669"/>
    <property type="project" value="UniProtKB-UniRule"/>
</dbReference>
<dbReference type="InterPro" id="IPR009914">
    <property type="entry name" value="DPM2"/>
</dbReference>
<dbReference type="EMBL" id="JABXBU010000012">
    <property type="protein sequence ID" value="KAF8788665.1"/>
    <property type="molecule type" value="Genomic_DNA"/>
</dbReference>
<evidence type="ECO:0000256" key="2">
    <source>
        <dbReference type="ARBA" id="ARBA00005478"/>
    </source>
</evidence>
<dbReference type="Pfam" id="PF07297">
    <property type="entry name" value="DPM2"/>
    <property type="match status" value="1"/>
</dbReference>
<dbReference type="GO" id="GO:0006506">
    <property type="term" value="P:GPI anchor biosynthetic process"/>
    <property type="evidence" value="ECO:0007669"/>
    <property type="project" value="TreeGrafter"/>
</dbReference>
<keyword evidence="5 10" id="KW-0256">Endoplasmic reticulum</keyword>
<evidence type="ECO:0000256" key="6">
    <source>
        <dbReference type="ARBA" id="ARBA00022989"/>
    </source>
</evidence>
<organism evidence="11 12">
    <name type="scientific">Argiope bruennichi</name>
    <name type="common">Wasp spider</name>
    <name type="synonym">Aranea bruennichi</name>
    <dbReference type="NCBI Taxonomy" id="94029"/>
    <lineage>
        <taxon>Eukaryota</taxon>
        <taxon>Metazoa</taxon>
        <taxon>Ecdysozoa</taxon>
        <taxon>Arthropoda</taxon>
        <taxon>Chelicerata</taxon>
        <taxon>Arachnida</taxon>
        <taxon>Araneae</taxon>
        <taxon>Araneomorphae</taxon>
        <taxon>Entelegynae</taxon>
        <taxon>Araneoidea</taxon>
        <taxon>Araneidae</taxon>
        <taxon>Argiope</taxon>
    </lineage>
</organism>
<evidence type="ECO:0000256" key="5">
    <source>
        <dbReference type="ARBA" id="ARBA00022824"/>
    </source>
</evidence>
<dbReference type="GO" id="GO:0033185">
    <property type="term" value="C:dolichol-phosphate-mannose synthase complex"/>
    <property type="evidence" value="ECO:0007669"/>
    <property type="project" value="TreeGrafter"/>
</dbReference>
<comment type="similarity">
    <text evidence="2 10">Belongs to the DPM2 family.</text>
</comment>
<sequence length="90" mass="10149">MSAKIGCFMIAAGVIIFIALSLKILIQPFIPEDNFIHDYFPATELVFGIPILFGVMFFCGFGMYIFEVILKENVASMQNTIIILKEKKHS</sequence>
<evidence type="ECO:0000256" key="10">
    <source>
        <dbReference type="RuleBase" id="RU365084"/>
    </source>
</evidence>
<comment type="function">
    <text evidence="10">Regulatory subunit of the dolichol-phosphate mannose (DPM) synthase complex; essential for the ER localization.</text>
</comment>
<evidence type="ECO:0000313" key="12">
    <source>
        <dbReference type="Proteomes" id="UP000807504"/>
    </source>
</evidence>
<name>A0A8T0FE45_ARGBR</name>
<evidence type="ECO:0000256" key="9">
    <source>
        <dbReference type="ARBA" id="ARBA00046896"/>
    </source>
</evidence>
<keyword evidence="6 10" id="KW-1133">Transmembrane helix</keyword>